<name>A0A831RN86_9GAMM</name>
<dbReference type="PANTHER" id="PTHR33546">
    <property type="entry name" value="LARGE, MULTIFUNCTIONAL SECRETED PROTEIN-RELATED"/>
    <property type="match status" value="1"/>
</dbReference>
<accession>A0A831RN86</accession>
<dbReference type="EMBL" id="DRKP01000070">
    <property type="protein sequence ID" value="HEB96026.1"/>
    <property type="molecule type" value="Genomic_DNA"/>
</dbReference>
<gene>
    <name evidence="2" type="ORF">ENI96_06315</name>
</gene>
<evidence type="ECO:0000259" key="1">
    <source>
        <dbReference type="Pfam" id="PF22807"/>
    </source>
</evidence>
<dbReference type="AlphaFoldDB" id="A0A831RN86"/>
<dbReference type="PROSITE" id="PS51257">
    <property type="entry name" value="PROKAR_LIPOPROTEIN"/>
    <property type="match status" value="1"/>
</dbReference>
<dbReference type="Pfam" id="PF22807">
    <property type="entry name" value="TrAA12"/>
    <property type="match status" value="1"/>
</dbReference>
<feature type="domain" description="Pyrroloquinoline quinone-dependent pyranose dehydrogenase beta-propeller" evidence="1">
    <location>
        <begin position="247"/>
        <end position="357"/>
    </location>
</feature>
<organism evidence="2">
    <name type="scientific">Sedimenticola thiotaurini</name>
    <dbReference type="NCBI Taxonomy" id="1543721"/>
    <lineage>
        <taxon>Bacteria</taxon>
        <taxon>Pseudomonadati</taxon>
        <taxon>Pseudomonadota</taxon>
        <taxon>Gammaproteobacteria</taxon>
        <taxon>Chromatiales</taxon>
        <taxon>Sedimenticolaceae</taxon>
        <taxon>Sedimenticola</taxon>
    </lineage>
</organism>
<dbReference type="InterPro" id="IPR054539">
    <property type="entry name" value="Beta-prop_PDH"/>
</dbReference>
<dbReference type="SUPFAM" id="SSF50952">
    <property type="entry name" value="Soluble quinoprotein glucose dehydrogenase"/>
    <property type="match status" value="1"/>
</dbReference>
<dbReference type="InterPro" id="IPR011042">
    <property type="entry name" value="6-blade_b-propeller_TolB-like"/>
</dbReference>
<dbReference type="Proteomes" id="UP000886251">
    <property type="component" value="Unassembled WGS sequence"/>
</dbReference>
<evidence type="ECO:0000313" key="2">
    <source>
        <dbReference type="EMBL" id="HEB96026.1"/>
    </source>
</evidence>
<dbReference type="PANTHER" id="PTHR33546:SF1">
    <property type="entry name" value="LARGE, MULTIFUNCTIONAL SECRETED PROTEIN"/>
    <property type="match status" value="1"/>
</dbReference>
<dbReference type="InterPro" id="IPR011041">
    <property type="entry name" value="Quinoprot_gluc/sorb_DH_b-prop"/>
</dbReference>
<comment type="caution">
    <text evidence="2">The sequence shown here is derived from an EMBL/GenBank/DDBJ whole genome shotgun (WGS) entry which is preliminary data.</text>
</comment>
<reference evidence="2" key="1">
    <citation type="journal article" date="2020" name="mSystems">
        <title>Genome- and Community-Level Interaction Insights into Carbon Utilization and Element Cycling Functions of Hydrothermarchaeota in Hydrothermal Sediment.</title>
        <authorList>
            <person name="Zhou Z."/>
            <person name="Liu Y."/>
            <person name="Xu W."/>
            <person name="Pan J."/>
            <person name="Luo Z.H."/>
            <person name="Li M."/>
        </authorList>
    </citation>
    <scope>NUCLEOTIDE SEQUENCE [LARGE SCALE GENOMIC DNA]</scope>
    <source>
        <strain evidence="2">HyVt-443</strain>
    </source>
</reference>
<protein>
    <submittedName>
        <fullName evidence="2">Sorbosone dehydrogenase family protein</fullName>
    </submittedName>
</protein>
<proteinExistence type="predicted"/>
<dbReference type="Gene3D" id="2.120.10.30">
    <property type="entry name" value="TolB, C-terminal domain"/>
    <property type="match status" value="1"/>
</dbReference>
<sequence>MERVLLSLLLLLAVAGCVAAPARIDLPPGFRIDLFAGDLPDARSMALGAEGTLFVGSRREGRLYALRDLDGDGRADRRWTLATGLNMPNGIAFADGALFVAENHRVVRYDDIERRLDSPPQPRLLASLPARKWHGWRYLAVGPDGWLYLSIGAPCNVCDEPGFGIIARLPREGGRLQTVARGVRNSVGFDWDPAGGELWFSDNGRDWLGDDAPPDEINRLQRPGQHFGFPFCHGGDIPDPEFGALRSCTEFTPPAWRLQAHVAPLGIRFYRGDRFPPPWRGRLFVAEHGSWNRSVPVGYRVVALRIEDGRVTDEKVFARGWLDAGGRVSGRPVDLLELPDGSLLVSDDKTGAIYRIHYQP</sequence>